<evidence type="ECO:0000313" key="9">
    <source>
        <dbReference type="Proteomes" id="UP000014680"/>
    </source>
</evidence>
<keyword evidence="3 6" id="KW-0812">Transmembrane</keyword>
<evidence type="ECO:0000256" key="2">
    <source>
        <dbReference type="ARBA" id="ARBA00008816"/>
    </source>
</evidence>
<evidence type="ECO:0000256" key="5">
    <source>
        <dbReference type="ARBA" id="ARBA00023136"/>
    </source>
</evidence>
<dbReference type="Gene3D" id="1.20.144.10">
    <property type="entry name" value="Phosphatidic acid phosphatase type 2/haloperoxidase"/>
    <property type="match status" value="1"/>
</dbReference>
<feature type="transmembrane region" description="Helical" evidence="6">
    <location>
        <begin position="74"/>
        <end position="95"/>
    </location>
</feature>
<keyword evidence="4 6" id="KW-1133">Transmembrane helix</keyword>
<evidence type="ECO:0000256" key="6">
    <source>
        <dbReference type="SAM" id="Phobius"/>
    </source>
</evidence>
<name>A0A0A1TVC5_ENTIV</name>
<dbReference type="PANTHER" id="PTHR10165:SF198">
    <property type="entry name" value="PHOSPHATE PHOSPHATASE, PUTATIVE-RELATED"/>
    <property type="match status" value="1"/>
</dbReference>
<reference evidence="8 9" key="1">
    <citation type="submission" date="2012-10" db="EMBL/GenBank/DDBJ databases">
        <authorList>
            <person name="Zafar N."/>
            <person name="Inman J."/>
            <person name="Hall N."/>
            <person name="Lorenzi H."/>
            <person name="Caler E."/>
        </authorList>
    </citation>
    <scope>NUCLEOTIDE SEQUENCE [LARGE SCALE GENOMIC DNA]</scope>
    <source>
        <strain evidence="8 9">IP1</strain>
    </source>
</reference>
<dbReference type="Pfam" id="PF01569">
    <property type="entry name" value="PAP2"/>
    <property type="match status" value="1"/>
</dbReference>
<accession>A0A0A1TVC5</accession>
<dbReference type="OMA" id="CAMAPMA"/>
<keyword evidence="5 6" id="KW-0472">Membrane</keyword>
<dbReference type="GO" id="GO:0006644">
    <property type="term" value="P:phospholipid metabolic process"/>
    <property type="evidence" value="ECO:0007669"/>
    <property type="project" value="InterPro"/>
</dbReference>
<dbReference type="GO" id="GO:0016020">
    <property type="term" value="C:membrane"/>
    <property type="evidence" value="ECO:0007669"/>
    <property type="project" value="UniProtKB-SubCell"/>
</dbReference>
<dbReference type="InterPro" id="IPR000326">
    <property type="entry name" value="PAP2/HPO"/>
</dbReference>
<dbReference type="AlphaFoldDB" id="A0A0A1TVC5"/>
<evidence type="ECO:0000256" key="3">
    <source>
        <dbReference type="ARBA" id="ARBA00022692"/>
    </source>
</evidence>
<feature type="transmembrane region" description="Helical" evidence="6">
    <location>
        <begin position="202"/>
        <end position="223"/>
    </location>
</feature>
<gene>
    <name evidence="8" type="ORF">EIN_065460</name>
</gene>
<comment type="similarity">
    <text evidence="2">Belongs to the PA-phosphatase related phosphoesterase family.</text>
</comment>
<organism evidence="8 9">
    <name type="scientific">Entamoeba invadens IP1</name>
    <dbReference type="NCBI Taxonomy" id="370355"/>
    <lineage>
        <taxon>Eukaryota</taxon>
        <taxon>Amoebozoa</taxon>
        <taxon>Evosea</taxon>
        <taxon>Archamoebae</taxon>
        <taxon>Mastigamoebida</taxon>
        <taxon>Entamoebidae</taxon>
        <taxon>Entamoeba</taxon>
    </lineage>
</organism>
<evidence type="ECO:0000256" key="4">
    <source>
        <dbReference type="ARBA" id="ARBA00022989"/>
    </source>
</evidence>
<feature type="domain" description="Phosphatidic acid phosphatase type 2/haloperoxidase" evidence="7">
    <location>
        <begin position="98"/>
        <end position="220"/>
    </location>
</feature>
<feature type="transmembrane region" description="Helical" evidence="6">
    <location>
        <begin position="102"/>
        <end position="119"/>
    </location>
</feature>
<feature type="transmembrane region" description="Helical" evidence="6">
    <location>
        <begin position="23"/>
        <end position="42"/>
    </location>
</feature>
<evidence type="ECO:0000259" key="7">
    <source>
        <dbReference type="SMART" id="SM00014"/>
    </source>
</evidence>
<keyword evidence="9" id="KW-1185">Reference proteome</keyword>
<dbReference type="SUPFAM" id="SSF48317">
    <property type="entry name" value="Acid phosphatase/Vanadium-dependent haloperoxidase"/>
    <property type="match status" value="1"/>
</dbReference>
<evidence type="ECO:0000256" key="1">
    <source>
        <dbReference type="ARBA" id="ARBA00004141"/>
    </source>
</evidence>
<dbReference type="OrthoDB" id="10030083at2759"/>
<dbReference type="InterPro" id="IPR036938">
    <property type="entry name" value="PAP2/HPO_sf"/>
</dbReference>
<feature type="transmembrane region" description="Helical" evidence="6">
    <location>
        <begin position="178"/>
        <end position="196"/>
    </location>
</feature>
<dbReference type="GeneID" id="14883219"/>
<evidence type="ECO:0000313" key="8">
    <source>
        <dbReference type="EMBL" id="ELP84281.1"/>
    </source>
</evidence>
<dbReference type="KEGG" id="eiv:EIN_065460"/>
<dbReference type="SMART" id="SM00014">
    <property type="entry name" value="acidPPc"/>
    <property type="match status" value="1"/>
</dbReference>
<comment type="subcellular location">
    <subcellularLocation>
        <location evidence="1">Membrane</location>
        <topology evidence="1">Multi-pass membrane protein</topology>
    </subcellularLocation>
</comment>
<dbReference type="Proteomes" id="UP000014680">
    <property type="component" value="Unassembled WGS sequence"/>
</dbReference>
<dbReference type="InterPro" id="IPR043216">
    <property type="entry name" value="PAP-like"/>
</dbReference>
<dbReference type="EMBL" id="KB207140">
    <property type="protein sequence ID" value="ELP84281.1"/>
    <property type="molecule type" value="Genomic_DNA"/>
</dbReference>
<dbReference type="RefSeq" id="XP_004183627.1">
    <property type="nucleotide sequence ID" value="XM_004183579.1"/>
</dbReference>
<proteinExistence type="inferred from homology"/>
<dbReference type="VEuPathDB" id="AmoebaDB:EIN_065460"/>
<sequence length="244" mass="27589">MEDEEKNSSLVTQIKHFVSSNKFDIALTVLLYVLTFLCGYLPTHKIVPDPLDPLYSYTKTESIVSATLNKIMNFYIPVVLISVMSVFSGGVVFALKALLPFVCSEACVGFLLVITKKYAGKPRPYYNTSCLTKYNENCNSNFPSGHAAYAFHGQLFVSLFLICFLENYTFFKTLIGKFVSLLPLAFATFVAMSRCYDYHHSFIDVIAGVLLGSVVSITSFFVYKNRMFKKKTLTPEELFELEFE</sequence>
<feature type="transmembrane region" description="Helical" evidence="6">
    <location>
        <begin position="149"/>
        <end position="171"/>
    </location>
</feature>
<dbReference type="PANTHER" id="PTHR10165">
    <property type="entry name" value="LIPID PHOSPHATE PHOSPHATASE"/>
    <property type="match status" value="1"/>
</dbReference>
<protein>
    <submittedName>
        <fullName evidence="8">Phosphatidic acid phosphatase, putative</fullName>
    </submittedName>
</protein>